<dbReference type="CDD" id="cd09917">
    <property type="entry name" value="F-box_SF"/>
    <property type="match status" value="1"/>
</dbReference>
<keyword evidence="3" id="KW-1185">Reference proteome</keyword>
<evidence type="ECO:0000313" key="3">
    <source>
        <dbReference type="Proteomes" id="UP001209540"/>
    </source>
</evidence>
<gene>
    <name evidence="2" type="ORF">BDA99DRAFT_9719</name>
</gene>
<organism evidence="2 3">
    <name type="scientific">Phascolomyces articulosus</name>
    <dbReference type="NCBI Taxonomy" id="60185"/>
    <lineage>
        <taxon>Eukaryota</taxon>
        <taxon>Fungi</taxon>
        <taxon>Fungi incertae sedis</taxon>
        <taxon>Mucoromycota</taxon>
        <taxon>Mucoromycotina</taxon>
        <taxon>Mucoromycetes</taxon>
        <taxon>Mucorales</taxon>
        <taxon>Lichtheimiaceae</taxon>
        <taxon>Phascolomyces</taxon>
    </lineage>
</organism>
<comment type="caution">
    <text evidence="2">The sequence shown here is derived from an EMBL/GenBank/DDBJ whole genome shotgun (WGS) entry which is preliminary data.</text>
</comment>
<protein>
    <recommendedName>
        <fullName evidence="1">F-box domain-containing protein</fullName>
    </recommendedName>
</protein>
<dbReference type="EMBL" id="JAIXMP010000001">
    <property type="protein sequence ID" value="KAI9278541.1"/>
    <property type="molecule type" value="Genomic_DNA"/>
</dbReference>
<evidence type="ECO:0000259" key="1">
    <source>
        <dbReference type="Pfam" id="PF12937"/>
    </source>
</evidence>
<dbReference type="Pfam" id="PF12937">
    <property type="entry name" value="F-box-like"/>
    <property type="match status" value="1"/>
</dbReference>
<evidence type="ECO:0000313" key="2">
    <source>
        <dbReference type="EMBL" id="KAI9278541.1"/>
    </source>
</evidence>
<feature type="domain" description="F-box" evidence="1">
    <location>
        <begin position="115"/>
        <end position="148"/>
    </location>
</feature>
<dbReference type="InterPro" id="IPR001810">
    <property type="entry name" value="F-box_dom"/>
</dbReference>
<dbReference type="InterPro" id="IPR036047">
    <property type="entry name" value="F-box-like_dom_sf"/>
</dbReference>
<sequence length="150" mass="17475">MEQNNFRAALEVYNNGIKSIHSSLIDMNSEVNSNRNNNACTTNNNITQDQNNYAPELRKLSASSQQMSPWRLLSINSTKIKNDHITTAEQLSILRKEKQFILATLVQHSEQFHQFLPYDILNEIFGYLDDIQDLWKCGSVCKRWRHFIIT</sequence>
<dbReference type="Proteomes" id="UP001209540">
    <property type="component" value="Unassembled WGS sequence"/>
</dbReference>
<name>A0AAD5KCP5_9FUNG</name>
<dbReference type="Gene3D" id="1.20.1280.50">
    <property type="match status" value="1"/>
</dbReference>
<dbReference type="AlphaFoldDB" id="A0AAD5KCP5"/>
<proteinExistence type="predicted"/>
<accession>A0AAD5KCP5</accession>
<reference evidence="2" key="2">
    <citation type="submission" date="2023-02" db="EMBL/GenBank/DDBJ databases">
        <authorList>
            <consortium name="DOE Joint Genome Institute"/>
            <person name="Mondo S.J."/>
            <person name="Chang Y."/>
            <person name="Wang Y."/>
            <person name="Ahrendt S."/>
            <person name="Andreopoulos W."/>
            <person name="Barry K."/>
            <person name="Beard J."/>
            <person name="Benny G.L."/>
            <person name="Blankenship S."/>
            <person name="Bonito G."/>
            <person name="Cuomo C."/>
            <person name="Desiro A."/>
            <person name="Gervers K.A."/>
            <person name="Hundley H."/>
            <person name="Kuo A."/>
            <person name="LaButti K."/>
            <person name="Lang B.F."/>
            <person name="Lipzen A."/>
            <person name="O'Donnell K."/>
            <person name="Pangilinan J."/>
            <person name="Reynolds N."/>
            <person name="Sandor L."/>
            <person name="Smith M.W."/>
            <person name="Tsang A."/>
            <person name="Grigoriev I.V."/>
            <person name="Stajich J.E."/>
            <person name="Spatafora J.W."/>
        </authorList>
    </citation>
    <scope>NUCLEOTIDE SEQUENCE</scope>
    <source>
        <strain evidence="2">RSA 2281</strain>
    </source>
</reference>
<reference evidence="2" key="1">
    <citation type="journal article" date="2022" name="IScience">
        <title>Evolution of zygomycete secretomes and the origins of terrestrial fungal ecologies.</title>
        <authorList>
            <person name="Chang Y."/>
            <person name="Wang Y."/>
            <person name="Mondo S."/>
            <person name="Ahrendt S."/>
            <person name="Andreopoulos W."/>
            <person name="Barry K."/>
            <person name="Beard J."/>
            <person name="Benny G.L."/>
            <person name="Blankenship S."/>
            <person name="Bonito G."/>
            <person name="Cuomo C."/>
            <person name="Desiro A."/>
            <person name="Gervers K.A."/>
            <person name="Hundley H."/>
            <person name="Kuo A."/>
            <person name="LaButti K."/>
            <person name="Lang B.F."/>
            <person name="Lipzen A."/>
            <person name="O'Donnell K."/>
            <person name="Pangilinan J."/>
            <person name="Reynolds N."/>
            <person name="Sandor L."/>
            <person name="Smith M.E."/>
            <person name="Tsang A."/>
            <person name="Grigoriev I.V."/>
            <person name="Stajich J.E."/>
            <person name="Spatafora J.W."/>
        </authorList>
    </citation>
    <scope>NUCLEOTIDE SEQUENCE</scope>
    <source>
        <strain evidence="2">RSA 2281</strain>
    </source>
</reference>
<dbReference type="SUPFAM" id="SSF81383">
    <property type="entry name" value="F-box domain"/>
    <property type="match status" value="1"/>
</dbReference>